<organism evidence="2 3">
    <name type="scientific">Crystallibacter crystallopoietes</name>
    <dbReference type="NCBI Taxonomy" id="37928"/>
    <lineage>
        <taxon>Bacteria</taxon>
        <taxon>Bacillati</taxon>
        <taxon>Actinomycetota</taxon>
        <taxon>Actinomycetes</taxon>
        <taxon>Micrococcales</taxon>
        <taxon>Micrococcaceae</taxon>
        <taxon>Crystallibacter</taxon>
    </lineage>
</organism>
<dbReference type="AlphaFoldDB" id="A0A1H1A0L3"/>
<dbReference type="Pfam" id="PF13302">
    <property type="entry name" value="Acetyltransf_3"/>
    <property type="match status" value="1"/>
</dbReference>
<name>A0A1H1A0L3_9MICC</name>
<evidence type="ECO:0000313" key="3">
    <source>
        <dbReference type="Proteomes" id="UP000181917"/>
    </source>
</evidence>
<dbReference type="SUPFAM" id="SSF55729">
    <property type="entry name" value="Acyl-CoA N-acyltransferases (Nat)"/>
    <property type="match status" value="1"/>
</dbReference>
<proteinExistence type="predicted"/>
<dbReference type="PANTHER" id="PTHR43441">
    <property type="entry name" value="RIBOSOMAL-PROTEIN-SERINE ACETYLTRANSFERASE"/>
    <property type="match status" value="1"/>
</dbReference>
<dbReference type="PROSITE" id="PS51186">
    <property type="entry name" value="GNAT"/>
    <property type="match status" value="1"/>
</dbReference>
<dbReference type="Proteomes" id="UP000181917">
    <property type="component" value="Unassembled WGS sequence"/>
</dbReference>
<dbReference type="InterPro" id="IPR000182">
    <property type="entry name" value="GNAT_dom"/>
</dbReference>
<protein>
    <submittedName>
        <fullName evidence="2">Protein N-acetyltransferase, RimJ/RimL family</fullName>
    </submittedName>
</protein>
<keyword evidence="2" id="KW-0808">Transferase</keyword>
<dbReference type="GO" id="GO:0008999">
    <property type="term" value="F:protein-N-terminal-alanine acetyltransferase activity"/>
    <property type="evidence" value="ECO:0007669"/>
    <property type="project" value="TreeGrafter"/>
</dbReference>
<dbReference type="RefSeq" id="WP_074699230.1">
    <property type="nucleotide sequence ID" value="NZ_CP018863.1"/>
</dbReference>
<dbReference type="STRING" id="37928.SAMN04489742_0681"/>
<dbReference type="OrthoDB" id="3466127at2"/>
<dbReference type="Gene3D" id="3.40.630.30">
    <property type="match status" value="1"/>
</dbReference>
<accession>A0A1H1A0L3</accession>
<dbReference type="PANTHER" id="PTHR43441:SF11">
    <property type="entry name" value="RIBOSOMAL-PROTEIN-SERINE ACETYLTRANSFERASE"/>
    <property type="match status" value="1"/>
</dbReference>
<dbReference type="EMBL" id="FNKH01000002">
    <property type="protein sequence ID" value="SDQ33257.1"/>
    <property type="molecule type" value="Genomic_DNA"/>
</dbReference>
<feature type="domain" description="N-acetyltransferase" evidence="1">
    <location>
        <begin position="28"/>
        <end position="192"/>
    </location>
</feature>
<dbReference type="InterPro" id="IPR016181">
    <property type="entry name" value="Acyl_CoA_acyltransferase"/>
</dbReference>
<dbReference type="InterPro" id="IPR051908">
    <property type="entry name" value="Ribosomal_N-acetyltransferase"/>
</dbReference>
<evidence type="ECO:0000313" key="2">
    <source>
        <dbReference type="EMBL" id="SDQ33257.1"/>
    </source>
</evidence>
<dbReference type="GO" id="GO:1990189">
    <property type="term" value="F:protein N-terminal-serine acetyltransferase activity"/>
    <property type="evidence" value="ECO:0007669"/>
    <property type="project" value="TreeGrafter"/>
</dbReference>
<gene>
    <name evidence="2" type="ORF">SAMN04489742_0681</name>
</gene>
<dbReference type="KEGG" id="acry:AC20117_13915"/>
<evidence type="ECO:0000259" key="1">
    <source>
        <dbReference type="PROSITE" id="PS51186"/>
    </source>
</evidence>
<reference evidence="2 3" key="1">
    <citation type="submission" date="2016-10" db="EMBL/GenBank/DDBJ databases">
        <authorList>
            <person name="de Groot N.N."/>
        </authorList>
    </citation>
    <scope>NUCLEOTIDE SEQUENCE [LARGE SCALE GENOMIC DNA]</scope>
    <source>
        <strain evidence="2 3">DSM 20117</strain>
    </source>
</reference>
<dbReference type="GO" id="GO:0005737">
    <property type="term" value="C:cytoplasm"/>
    <property type="evidence" value="ECO:0007669"/>
    <property type="project" value="TreeGrafter"/>
</dbReference>
<keyword evidence="3" id="KW-1185">Reference proteome</keyword>
<sequence length="218" mass="24052">MTQLTDIWPVLGLTLTTPRLQLRPVADDHIPAMVDAVLSGIHDPDVSPFSFPWTDAPREELPRNTAAHVWHQRAKTTAGSWSLLFGVWQGNDFAGCQELLATSFAETRTVSTGSWLKQSAQGQGLGTEMRTAVVLYAFDFLGAEVAESEAFDFNTASLGVSRSLGYEPNGVWRHSSGRDHVRTMQRMRLTPELFRRPDWSLETAGHLAAARFLGLEGA</sequence>